<feature type="compositionally biased region" description="Basic and acidic residues" evidence="1">
    <location>
        <begin position="92"/>
        <end position="104"/>
    </location>
</feature>
<proteinExistence type="predicted"/>
<gene>
    <name evidence="2" type="ORF">H257_03419</name>
</gene>
<dbReference type="VEuPathDB" id="FungiDB:H257_03419"/>
<dbReference type="EMBL" id="KI913119">
    <property type="protein sequence ID" value="ETV84109.1"/>
    <property type="molecule type" value="Genomic_DNA"/>
</dbReference>
<dbReference type="RefSeq" id="XP_009825801.1">
    <property type="nucleotide sequence ID" value="XM_009827499.1"/>
</dbReference>
<feature type="compositionally biased region" description="Basic and acidic residues" evidence="1">
    <location>
        <begin position="27"/>
        <end position="37"/>
    </location>
</feature>
<protein>
    <submittedName>
        <fullName evidence="2">Uncharacterized protein</fullName>
    </submittedName>
</protein>
<dbReference type="AlphaFoldDB" id="W4GYN8"/>
<evidence type="ECO:0000256" key="1">
    <source>
        <dbReference type="SAM" id="MobiDB-lite"/>
    </source>
</evidence>
<reference evidence="2" key="1">
    <citation type="submission" date="2013-12" db="EMBL/GenBank/DDBJ databases">
        <title>The Genome Sequence of Aphanomyces astaci APO3.</title>
        <authorList>
            <consortium name="The Broad Institute Genomics Platform"/>
            <person name="Russ C."/>
            <person name="Tyler B."/>
            <person name="van West P."/>
            <person name="Dieguez-Uribeondo J."/>
            <person name="Young S.K."/>
            <person name="Zeng Q."/>
            <person name="Gargeya S."/>
            <person name="Fitzgerald M."/>
            <person name="Abouelleil A."/>
            <person name="Alvarado L."/>
            <person name="Chapman S.B."/>
            <person name="Gainer-Dewar J."/>
            <person name="Goldberg J."/>
            <person name="Griggs A."/>
            <person name="Gujja S."/>
            <person name="Hansen M."/>
            <person name="Howarth C."/>
            <person name="Imamovic A."/>
            <person name="Ireland A."/>
            <person name="Larimer J."/>
            <person name="McCowan C."/>
            <person name="Murphy C."/>
            <person name="Pearson M."/>
            <person name="Poon T.W."/>
            <person name="Priest M."/>
            <person name="Roberts A."/>
            <person name="Saif S."/>
            <person name="Shea T."/>
            <person name="Sykes S."/>
            <person name="Wortman J."/>
            <person name="Nusbaum C."/>
            <person name="Birren B."/>
        </authorList>
    </citation>
    <scope>NUCLEOTIDE SEQUENCE [LARGE SCALE GENOMIC DNA]</scope>
    <source>
        <strain evidence="2">APO3</strain>
    </source>
</reference>
<name>W4GYN8_APHAT</name>
<organism evidence="2">
    <name type="scientific">Aphanomyces astaci</name>
    <name type="common">Crayfish plague agent</name>
    <dbReference type="NCBI Taxonomy" id="112090"/>
    <lineage>
        <taxon>Eukaryota</taxon>
        <taxon>Sar</taxon>
        <taxon>Stramenopiles</taxon>
        <taxon>Oomycota</taxon>
        <taxon>Saprolegniomycetes</taxon>
        <taxon>Saprolegniales</taxon>
        <taxon>Verrucalvaceae</taxon>
        <taxon>Aphanomyces</taxon>
    </lineage>
</organism>
<feature type="compositionally biased region" description="Basic residues" evidence="1">
    <location>
        <begin position="129"/>
        <end position="138"/>
    </location>
</feature>
<sequence length="138" mass="16036">MLSSHHHGLHSMASATNNQLNLADANDVHRRERDRLRHGVHAQAHFTDDPRRKRSSLHHPQHDDDSMEQSSQHHHQHTIPTALHMDILSAHQQHESTIWRRRFPESSWRSPKLRPPSSSTASNQDDGHKRHHHIGLDL</sequence>
<feature type="region of interest" description="Disordered" evidence="1">
    <location>
        <begin position="27"/>
        <end position="138"/>
    </location>
</feature>
<dbReference type="OrthoDB" id="74779at2759"/>
<dbReference type="GeneID" id="20805415"/>
<accession>W4GYN8</accession>
<evidence type="ECO:0000313" key="2">
    <source>
        <dbReference type="EMBL" id="ETV84109.1"/>
    </source>
</evidence>